<proteinExistence type="predicted"/>
<accession>A0AC61M0A0</accession>
<evidence type="ECO:0000313" key="1">
    <source>
        <dbReference type="EMBL" id="QIZ64174.1"/>
    </source>
</evidence>
<sequence length="156" mass="18148">MQFVKIPPLKADGDVHYYACWNCNLWEACCDQWDDFYCGAPSKLRYQAWMVLKCFYWCYCFMRKHKHGKARNSSECLRRVLFVRNSFERLQNEAKALLGGRVTRCFWCGSLPTADCIGWSRECALRWTGGGRCLICGSYTERDKTDRVAACCSKEA</sequence>
<keyword evidence="2" id="KW-1185">Reference proteome</keyword>
<dbReference type="EMBL" id="MN986925">
    <property type="protein sequence ID" value="QIZ64174.1"/>
    <property type="molecule type" value="Genomic_DNA"/>
</dbReference>
<evidence type="ECO:0000313" key="2">
    <source>
        <dbReference type="Proteomes" id="UP000502787"/>
    </source>
</evidence>
<organism evidence="1 2">
    <name type="scientific">Guinea pig adenovirus 1</name>
    <dbReference type="NCBI Taxonomy" id="2847100"/>
    <lineage>
        <taxon>Viruses</taxon>
        <taxon>Varidnaviria</taxon>
        <taxon>Bamfordvirae</taxon>
        <taxon>Preplasmiviricota</taxon>
        <taxon>Polisuviricotina</taxon>
        <taxon>Pharingeaviricetes</taxon>
        <taxon>Rowavirales</taxon>
        <taxon>Adenoviridae</taxon>
        <taxon>Mastadenovirus</taxon>
        <taxon>Mastadenovirus caviae</taxon>
        <taxon>Guinea pig mastadenovirus A</taxon>
    </lineage>
</organism>
<reference evidence="1" key="1">
    <citation type="submission" date="2020-01" db="EMBL/GenBank/DDBJ databases">
        <title>Genomic and phylogenetic analysis of two Guinea pig adenovirus strains recovered from archival lung tissue.</title>
        <authorList>
            <person name="Hofmann-Sieber H."/>
            <person name="Gonzalez G."/>
            <person name="Spohn M."/>
            <person name="Dobner T."/>
            <person name="Kajon A.E."/>
        </authorList>
    </citation>
    <scope>NUCLEOTIDE SEQUENCE</scope>
    <source>
        <strain evidence="1">AUS96</strain>
    </source>
</reference>
<dbReference type="Proteomes" id="UP000502787">
    <property type="component" value="Segment"/>
</dbReference>
<protein>
    <submittedName>
        <fullName evidence="1">GP2</fullName>
    </submittedName>
</protein>
<name>A0AC61M0A0_9ADEN</name>